<dbReference type="InParanoid" id="G2YK85"/>
<reference evidence="2" key="1">
    <citation type="journal article" date="2011" name="PLoS Genet.">
        <title>Genomic analysis of the necrotrophic fungal pathogens Sclerotinia sclerotiorum and Botrytis cinerea.</title>
        <authorList>
            <person name="Amselem J."/>
            <person name="Cuomo C.A."/>
            <person name="van Kan J.A."/>
            <person name="Viaud M."/>
            <person name="Benito E.P."/>
            <person name="Couloux A."/>
            <person name="Coutinho P.M."/>
            <person name="de Vries R.P."/>
            <person name="Dyer P.S."/>
            <person name="Fillinger S."/>
            <person name="Fournier E."/>
            <person name="Gout L."/>
            <person name="Hahn M."/>
            <person name="Kohn L."/>
            <person name="Lapalu N."/>
            <person name="Plummer K.M."/>
            <person name="Pradier J.M."/>
            <person name="Quevillon E."/>
            <person name="Sharon A."/>
            <person name="Simon A."/>
            <person name="ten Have A."/>
            <person name="Tudzynski B."/>
            <person name="Tudzynski P."/>
            <person name="Wincker P."/>
            <person name="Andrew M."/>
            <person name="Anthouard V."/>
            <person name="Beever R.E."/>
            <person name="Beffa R."/>
            <person name="Benoit I."/>
            <person name="Bouzid O."/>
            <person name="Brault B."/>
            <person name="Chen Z."/>
            <person name="Choquer M."/>
            <person name="Collemare J."/>
            <person name="Cotton P."/>
            <person name="Danchin E.G."/>
            <person name="Da Silva C."/>
            <person name="Gautier A."/>
            <person name="Giraud C."/>
            <person name="Giraud T."/>
            <person name="Gonzalez C."/>
            <person name="Grossetete S."/>
            <person name="Guldener U."/>
            <person name="Henrissat B."/>
            <person name="Howlett B.J."/>
            <person name="Kodira C."/>
            <person name="Kretschmer M."/>
            <person name="Lappartient A."/>
            <person name="Leroch M."/>
            <person name="Levis C."/>
            <person name="Mauceli E."/>
            <person name="Neuveglise C."/>
            <person name="Oeser B."/>
            <person name="Pearson M."/>
            <person name="Poulain J."/>
            <person name="Poussereau N."/>
            <person name="Quesneville H."/>
            <person name="Rascle C."/>
            <person name="Schumacher J."/>
            <person name="Segurens B."/>
            <person name="Sexton A."/>
            <person name="Silva E."/>
            <person name="Sirven C."/>
            <person name="Soanes D.M."/>
            <person name="Talbot N.J."/>
            <person name="Templeton M."/>
            <person name="Yandava C."/>
            <person name="Yarden O."/>
            <person name="Zeng Q."/>
            <person name="Rollins J.A."/>
            <person name="Lebrun M.H."/>
            <person name="Dickman M."/>
        </authorList>
    </citation>
    <scope>NUCLEOTIDE SEQUENCE [LARGE SCALE GENOMIC DNA]</scope>
    <source>
        <strain evidence="2">T4</strain>
    </source>
</reference>
<dbReference type="AlphaFoldDB" id="G2YK85"/>
<dbReference type="Proteomes" id="UP000008177">
    <property type="component" value="Unplaced contigs"/>
</dbReference>
<evidence type="ECO:0000313" key="1">
    <source>
        <dbReference type="EMBL" id="CCD52033.1"/>
    </source>
</evidence>
<accession>G2YK85</accession>
<evidence type="ECO:0000313" key="2">
    <source>
        <dbReference type="Proteomes" id="UP000008177"/>
    </source>
</evidence>
<gene>
    <name evidence="1" type="ORF">BofuT4_P081920.1</name>
</gene>
<dbReference type="EMBL" id="FQ790340">
    <property type="protein sequence ID" value="CCD52033.1"/>
    <property type="molecule type" value="Genomic_DNA"/>
</dbReference>
<organism evidence="1 2">
    <name type="scientific">Botryotinia fuckeliana (strain T4)</name>
    <name type="common">Noble rot fungus</name>
    <name type="synonym">Botrytis cinerea</name>
    <dbReference type="NCBI Taxonomy" id="999810"/>
    <lineage>
        <taxon>Eukaryota</taxon>
        <taxon>Fungi</taxon>
        <taxon>Dikarya</taxon>
        <taxon>Ascomycota</taxon>
        <taxon>Pezizomycotina</taxon>
        <taxon>Leotiomycetes</taxon>
        <taxon>Helotiales</taxon>
        <taxon>Sclerotiniaceae</taxon>
        <taxon>Botrytis</taxon>
    </lineage>
</organism>
<name>G2YK85_BOTF4</name>
<sequence length="136" mass="15457">MHTPFLTASQASSNPLVEIFFDPTKKRPENSPFSSLWPIDSDDEDDCHHNPSFTVANFFLEKIKRWCVCVQVNVRPPLTAFIDIETLTLNALSNLDAQNTLNPILAIFNSRNGSITVCILIHPVLQRLYQPVSKRY</sequence>
<dbReference type="HOGENOM" id="CLU_1875122_0_0_1"/>
<proteinExistence type="predicted"/>
<protein>
    <submittedName>
        <fullName evidence="1">Uncharacterized protein</fullName>
    </submittedName>
</protein>